<sequence>MGKESDWNVNYDDDAVVEALPAPAHKKKKKTPVETPSVETLGTVEEVVGEPFGEQPDGEADGQPDAEAVGQPYG</sequence>
<accession>A0A3P6FGD4</accession>
<reference evidence="2" key="1">
    <citation type="submission" date="2018-11" db="EMBL/GenBank/DDBJ databases">
        <authorList>
            <consortium name="Genoscope - CEA"/>
            <person name="William W."/>
        </authorList>
    </citation>
    <scope>NUCLEOTIDE SEQUENCE</scope>
</reference>
<protein>
    <submittedName>
        <fullName evidence="2">Uncharacterized protein</fullName>
    </submittedName>
</protein>
<dbReference type="AlphaFoldDB" id="A0A3P6FGD4"/>
<gene>
    <name evidence="2" type="ORF">BOLC5T32132H</name>
</gene>
<proteinExistence type="predicted"/>
<dbReference type="EMBL" id="LR031877">
    <property type="protein sequence ID" value="VDD44585.1"/>
    <property type="molecule type" value="Genomic_DNA"/>
</dbReference>
<name>A0A3P6FGD4_BRAOL</name>
<evidence type="ECO:0000256" key="1">
    <source>
        <dbReference type="SAM" id="MobiDB-lite"/>
    </source>
</evidence>
<feature type="region of interest" description="Disordered" evidence="1">
    <location>
        <begin position="48"/>
        <end position="74"/>
    </location>
</feature>
<evidence type="ECO:0000313" key="2">
    <source>
        <dbReference type="EMBL" id="VDD44585.1"/>
    </source>
</evidence>
<organism evidence="2">
    <name type="scientific">Brassica oleracea</name>
    <name type="common">Wild cabbage</name>
    <dbReference type="NCBI Taxonomy" id="3712"/>
    <lineage>
        <taxon>Eukaryota</taxon>
        <taxon>Viridiplantae</taxon>
        <taxon>Streptophyta</taxon>
        <taxon>Embryophyta</taxon>
        <taxon>Tracheophyta</taxon>
        <taxon>Spermatophyta</taxon>
        <taxon>Magnoliopsida</taxon>
        <taxon>eudicotyledons</taxon>
        <taxon>Gunneridae</taxon>
        <taxon>Pentapetalae</taxon>
        <taxon>rosids</taxon>
        <taxon>malvids</taxon>
        <taxon>Brassicales</taxon>
        <taxon>Brassicaceae</taxon>
        <taxon>Brassiceae</taxon>
        <taxon>Brassica</taxon>
    </lineage>
</organism>